<evidence type="ECO:0000313" key="6">
    <source>
        <dbReference type="EMBL" id="SEB00356.1"/>
    </source>
</evidence>
<organism evidence="6 7">
    <name type="scientific">Thalassobacillus cyri</name>
    <dbReference type="NCBI Taxonomy" id="571932"/>
    <lineage>
        <taxon>Bacteria</taxon>
        <taxon>Bacillati</taxon>
        <taxon>Bacillota</taxon>
        <taxon>Bacilli</taxon>
        <taxon>Bacillales</taxon>
        <taxon>Bacillaceae</taxon>
        <taxon>Thalassobacillus</taxon>
    </lineage>
</organism>
<reference evidence="6 7" key="1">
    <citation type="submission" date="2016-10" db="EMBL/GenBank/DDBJ databases">
        <authorList>
            <person name="de Groot N.N."/>
        </authorList>
    </citation>
    <scope>NUCLEOTIDE SEQUENCE [LARGE SCALE GENOMIC DNA]</scope>
    <source>
        <strain evidence="6 7">CCM7597</strain>
    </source>
</reference>
<evidence type="ECO:0000256" key="4">
    <source>
        <dbReference type="ARBA" id="ARBA00023136"/>
    </source>
</evidence>
<keyword evidence="2 5" id="KW-0812">Transmembrane</keyword>
<evidence type="ECO:0000256" key="3">
    <source>
        <dbReference type="ARBA" id="ARBA00022989"/>
    </source>
</evidence>
<dbReference type="CDD" id="cd16914">
    <property type="entry name" value="EcfT"/>
    <property type="match status" value="1"/>
</dbReference>
<feature type="transmembrane region" description="Helical" evidence="5">
    <location>
        <begin position="229"/>
        <end position="251"/>
    </location>
</feature>
<dbReference type="Pfam" id="PF02361">
    <property type="entry name" value="CbiQ"/>
    <property type="match status" value="1"/>
</dbReference>
<keyword evidence="3 5" id="KW-1133">Transmembrane helix</keyword>
<dbReference type="PANTHER" id="PTHR33514">
    <property type="entry name" value="PROTEIN ABCI12, CHLOROPLASTIC"/>
    <property type="match status" value="1"/>
</dbReference>
<dbReference type="AlphaFoldDB" id="A0A1H4FSR1"/>
<dbReference type="STRING" id="571932.SAMN05421743_112113"/>
<evidence type="ECO:0000256" key="5">
    <source>
        <dbReference type="SAM" id="Phobius"/>
    </source>
</evidence>
<keyword evidence="4 5" id="KW-0472">Membrane</keyword>
<dbReference type="RefSeq" id="WP_093045696.1">
    <property type="nucleotide sequence ID" value="NZ_FNQR01000012.1"/>
</dbReference>
<accession>A0A1H4FSR1</accession>
<dbReference type="GO" id="GO:0005886">
    <property type="term" value="C:plasma membrane"/>
    <property type="evidence" value="ECO:0007669"/>
    <property type="project" value="UniProtKB-ARBA"/>
</dbReference>
<name>A0A1H4FSR1_9BACI</name>
<feature type="transmembrane region" description="Helical" evidence="5">
    <location>
        <begin position="57"/>
        <end position="76"/>
    </location>
</feature>
<evidence type="ECO:0000256" key="2">
    <source>
        <dbReference type="ARBA" id="ARBA00022692"/>
    </source>
</evidence>
<dbReference type="PANTHER" id="PTHR33514:SF13">
    <property type="entry name" value="PROTEIN ABCI12, CHLOROPLASTIC"/>
    <property type="match status" value="1"/>
</dbReference>
<feature type="transmembrane region" description="Helical" evidence="5">
    <location>
        <begin position="97"/>
        <end position="120"/>
    </location>
</feature>
<evidence type="ECO:0000256" key="1">
    <source>
        <dbReference type="ARBA" id="ARBA00004141"/>
    </source>
</evidence>
<comment type="subcellular location">
    <subcellularLocation>
        <location evidence="1">Membrane</location>
        <topology evidence="1">Multi-pass membrane protein</topology>
    </subcellularLocation>
</comment>
<proteinExistence type="predicted"/>
<feature type="transmembrane region" description="Helical" evidence="5">
    <location>
        <begin position="12"/>
        <end position="45"/>
    </location>
</feature>
<gene>
    <name evidence="6" type="ORF">SAMN05421743_112113</name>
</gene>
<dbReference type="EMBL" id="FNQR01000012">
    <property type="protein sequence ID" value="SEB00356.1"/>
    <property type="molecule type" value="Genomic_DNA"/>
</dbReference>
<keyword evidence="7" id="KW-1185">Reference proteome</keyword>
<evidence type="ECO:0000313" key="7">
    <source>
        <dbReference type="Proteomes" id="UP000198584"/>
    </source>
</evidence>
<dbReference type="Proteomes" id="UP000198584">
    <property type="component" value="Unassembled WGS sequence"/>
</dbReference>
<dbReference type="OrthoDB" id="92887at2"/>
<sequence length="259" mass="29473">MNLQELNPSMKAITIVLAVFLLAFVFDPITPLLFSSGVVILTFLFGRVSWKIWSLYFVPFLIIAFGFFWTTLIFADTGSQAGTIVDLGFLTFSHSDFQVAISLALRVLGFALLSLLFILTTNKTEFLLSLMQQLKLSPKIAYGVLAGYRFLPMMMTEWKAIRMAHRIRGVRRGKGISGRVQEMKRYVIPLLASAIRKAERTAIAMESKGFTGSKERTFYRNMKVTPKDWVFLGVMLSLYGVSVYCSVRWGYFQWYDGQL</sequence>
<dbReference type="InterPro" id="IPR003339">
    <property type="entry name" value="ABC/ECF_trnsptr_transmembrane"/>
</dbReference>
<protein>
    <submittedName>
        <fullName evidence="6">Energy-coupling factor transport system permease protein</fullName>
    </submittedName>
</protein>